<reference evidence="1 2" key="1">
    <citation type="submission" date="2024-11" db="EMBL/GenBank/DDBJ databases">
        <title>Chromosome-level genome assembly of the freshwater bivalve Anodonta woodiana.</title>
        <authorList>
            <person name="Chen X."/>
        </authorList>
    </citation>
    <scope>NUCLEOTIDE SEQUENCE [LARGE SCALE GENOMIC DNA]</scope>
    <source>
        <strain evidence="1">MN2024</strain>
        <tissue evidence="1">Gills</tissue>
    </source>
</reference>
<protein>
    <submittedName>
        <fullName evidence="1">Uncharacterized protein</fullName>
    </submittedName>
</protein>
<evidence type="ECO:0000313" key="1">
    <source>
        <dbReference type="EMBL" id="KAL3882177.1"/>
    </source>
</evidence>
<comment type="caution">
    <text evidence="1">The sequence shown here is derived from an EMBL/GenBank/DDBJ whole genome shotgun (WGS) entry which is preliminary data.</text>
</comment>
<dbReference type="Proteomes" id="UP001634394">
    <property type="component" value="Unassembled WGS sequence"/>
</dbReference>
<feature type="non-terminal residue" evidence="1">
    <location>
        <position position="68"/>
    </location>
</feature>
<name>A0ABD3X7Y2_SINWO</name>
<dbReference type="EMBL" id="JBJQND010000003">
    <property type="protein sequence ID" value="KAL3882177.1"/>
    <property type="molecule type" value="Genomic_DNA"/>
</dbReference>
<accession>A0ABD3X7Y2</accession>
<sequence length="68" mass="7251">EYGGPITACSTGMVCTITSTYGTIAITGIDIRFAVDQNGKCAQRLDITDGADEAEISCFHNNNFTEDI</sequence>
<dbReference type="AlphaFoldDB" id="A0ABD3X7Y2"/>
<gene>
    <name evidence="1" type="ORF">ACJMK2_028545</name>
</gene>
<feature type="non-terminal residue" evidence="1">
    <location>
        <position position="1"/>
    </location>
</feature>
<organism evidence="1 2">
    <name type="scientific">Sinanodonta woodiana</name>
    <name type="common">Chinese pond mussel</name>
    <name type="synonym">Anodonta woodiana</name>
    <dbReference type="NCBI Taxonomy" id="1069815"/>
    <lineage>
        <taxon>Eukaryota</taxon>
        <taxon>Metazoa</taxon>
        <taxon>Spiralia</taxon>
        <taxon>Lophotrochozoa</taxon>
        <taxon>Mollusca</taxon>
        <taxon>Bivalvia</taxon>
        <taxon>Autobranchia</taxon>
        <taxon>Heteroconchia</taxon>
        <taxon>Palaeoheterodonta</taxon>
        <taxon>Unionida</taxon>
        <taxon>Unionoidea</taxon>
        <taxon>Unionidae</taxon>
        <taxon>Unioninae</taxon>
        <taxon>Sinanodonta</taxon>
    </lineage>
</organism>
<keyword evidence="2" id="KW-1185">Reference proteome</keyword>
<proteinExistence type="predicted"/>
<evidence type="ECO:0000313" key="2">
    <source>
        <dbReference type="Proteomes" id="UP001634394"/>
    </source>
</evidence>